<gene>
    <name evidence="2" type="ORF">Rumeso_02091</name>
</gene>
<evidence type="ECO:0000313" key="3">
    <source>
        <dbReference type="Proteomes" id="UP000019666"/>
    </source>
</evidence>
<organism evidence="2 3">
    <name type="scientific">Rubellimicrobium mesophilum DSM 19309</name>
    <dbReference type="NCBI Taxonomy" id="442562"/>
    <lineage>
        <taxon>Bacteria</taxon>
        <taxon>Pseudomonadati</taxon>
        <taxon>Pseudomonadota</taxon>
        <taxon>Alphaproteobacteria</taxon>
        <taxon>Rhodobacterales</taxon>
        <taxon>Roseobacteraceae</taxon>
        <taxon>Rubellimicrobium</taxon>
    </lineage>
</organism>
<dbReference type="Proteomes" id="UP000019666">
    <property type="component" value="Unassembled WGS sequence"/>
</dbReference>
<feature type="region of interest" description="Disordered" evidence="1">
    <location>
        <begin position="24"/>
        <end position="45"/>
    </location>
</feature>
<evidence type="ECO:0000256" key="1">
    <source>
        <dbReference type="SAM" id="MobiDB-lite"/>
    </source>
</evidence>
<comment type="caution">
    <text evidence="2">The sequence shown here is derived from an EMBL/GenBank/DDBJ whole genome shotgun (WGS) entry which is preliminary data.</text>
</comment>
<dbReference type="OrthoDB" id="9878021at2"/>
<evidence type="ECO:0000313" key="2">
    <source>
        <dbReference type="EMBL" id="EYD76333.1"/>
    </source>
</evidence>
<dbReference type="EMBL" id="AOSK01000050">
    <property type="protein sequence ID" value="EYD76333.1"/>
    <property type="molecule type" value="Genomic_DNA"/>
</dbReference>
<proteinExistence type="predicted"/>
<dbReference type="HOGENOM" id="CLU_2344896_0_0_5"/>
<feature type="region of interest" description="Disordered" evidence="1">
    <location>
        <begin position="68"/>
        <end position="97"/>
    </location>
</feature>
<keyword evidence="3" id="KW-1185">Reference proteome</keyword>
<dbReference type="AlphaFoldDB" id="A0A017HQ80"/>
<reference evidence="2 3" key="1">
    <citation type="submission" date="2013-02" db="EMBL/GenBank/DDBJ databases">
        <authorList>
            <person name="Fiebig A."/>
            <person name="Goeker M."/>
            <person name="Klenk H.-P.P."/>
        </authorList>
    </citation>
    <scope>NUCLEOTIDE SEQUENCE [LARGE SCALE GENOMIC DNA]</scope>
    <source>
        <strain evidence="2 3">DSM 19309</strain>
    </source>
</reference>
<accession>A0A017HQ80</accession>
<name>A0A017HQ80_9RHOB</name>
<protein>
    <submittedName>
        <fullName evidence="2">Uncharacterized protein</fullName>
    </submittedName>
</protein>
<sequence length="97" mass="10817">MPKQPPDASNAGWLERFMSGTKPVETAAPTFRPQTSPSQQKADERTRLVREMTDAATEKRLATTARLKAERLGKEAEDRAQAALEPPKKKRKPSTKD</sequence>
<dbReference type="RefSeq" id="WP_156362979.1">
    <property type="nucleotide sequence ID" value="NZ_KK088590.1"/>
</dbReference>
<feature type="compositionally biased region" description="Basic and acidic residues" evidence="1">
    <location>
        <begin position="68"/>
        <end position="80"/>
    </location>
</feature>
<feature type="compositionally biased region" description="Basic residues" evidence="1">
    <location>
        <begin position="88"/>
        <end position="97"/>
    </location>
</feature>